<dbReference type="Proteomes" id="UP000077069">
    <property type="component" value="Unassembled WGS sequence"/>
</dbReference>
<dbReference type="EMBL" id="KV441561">
    <property type="protein sequence ID" value="OAF99841.1"/>
    <property type="molecule type" value="Genomic_DNA"/>
</dbReference>
<dbReference type="GeneID" id="28764033"/>
<gene>
    <name evidence="2" type="ORF">CC84DRAFT_1181295</name>
</gene>
<dbReference type="OrthoDB" id="10614444at2759"/>
<name>A0A177BYY7_9PLEO</name>
<dbReference type="RefSeq" id="XP_018030207.1">
    <property type="nucleotide sequence ID" value="XM_018180547.1"/>
</dbReference>
<dbReference type="InParanoid" id="A0A177BYY7"/>
<feature type="transmembrane region" description="Helical" evidence="1">
    <location>
        <begin position="199"/>
        <end position="216"/>
    </location>
</feature>
<keyword evidence="1" id="KW-0812">Transmembrane</keyword>
<keyword evidence="1" id="KW-0472">Membrane</keyword>
<organism evidence="2 3">
    <name type="scientific">Paraphaeosphaeria sporulosa</name>
    <dbReference type="NCBI Taxonomy" id="1460663"/>
    <lineage>
        <taxon>Eukaryota</taxon>
        <taxon>Fungi</taxon>
        <taxon>Dikarya</taxon>
        <taxon>Ascomycota</taxon>
        <taxon>Pezizomycotina</taxon>
        <taxon>Dothideomycetes</taxon>
        <taxon>Pleosporomycetidae</taxon>
        <taxon>Pleosporales</taxon>
        <taxon>Massarineae</taxon>
        <taxon>Didymosphaeriaceae</taxon>
        <taxon>Paraphaeosphaeria</taxon>
    </lineage>
</organism>
<keyword evidence="3" id="KW-1185">Reference proteome</keyword>
<sequence length="330" mass="36674">MDNSTLSIAATIYSYYRGTMVYELFQRAAVLPYLNVQELLLNMNNATTKVIELLRSVAAPSRVAIINVTTEVTELFCSVAGPLRVHINNVTADVIELLRSVVVPWFAERFEAMETMLSTTSLSPEAASVIGLLRVAVVLWFVYETYRLAEWLLNEISALVGIGCGYLALHIDAAGAIVRYACADTVLVFVALLSPPNTTFGNATLAVYLLLVATYYHHHQAAILFRPLRWANHADEWVNARQGPTYIKKLYTNALRFMRYRMLCLTGYIVFFCVLPACTAMLLEAMPDTDVVAALLRLPNDPNCPVVVDAVNRLALANKTVSYLRSVLAR</sequence>
<feature type="transmembrane region" description="Helical" evidence="1">
    <location>
        <begin position="262"/>
        <end position="283"/>
    </location>
</feature>
<accession>A0A177BYY7</accession>
<keyword evidence="1" id="KW-1133">Transmembrane helix</keyword>
<evidence type="ECO:0000313" key="3">
    <source>
        <dbReference type="Proteomes" id="UP000077069"/>
    </source>
</evidence>
<dbReference type="AlphaFoldDB" id="A0A177BYY7"/>
<evidence type="ECO:0000256" key="1">
    <source>
        <dbReference type="SAM" id="Phobius"/>
    </source>
</evidence>
<evidence type="ECO:0000313" key="2">
    <source>
        <dbReference type="EMBL" id="OAF99841.1"/>
    </source>
</evidence>
<feature type="transmembrane region" description="Helical" evidence="1">
    <location>
        <begin position="149"/>
        <end position="169"/>
    </location>
</feature>
<proteinExistence type="predicted"/>
<reference evidence="2 3" key="1">
    <citation type="submission" date="2016-05" db="EMBL/GenBank/DDBJ databases">
        <title>Comparative analysis of secretome profiles of manganese(II)-oxidizing ascomycete fungi.</title>
        <authorList>
            <consortium name="DOE Joint Genome Institute"/>
            <person name="Zeiner C.A."/>
            <person name="Purvine S.O."/>
            <person name="Zink E.M."/>
            <person name="Wu S."/>
            <person name="Pasa-Tolic L."/>
            <person name="Chaput D.L."/>
            <person name="Haridas S."/>
            <person name="Grigoriev I.V."/>
            <person name="Santelli C.M."/>
            <person name="Hansel C.M."/>
        </authorList>
    </citation>
    <scope>NUCLEOTIDE SEQUENCE [LARGE SCALE GENOMIC DNA]</scope>
    <source>
        <strain evidence="2 3">AP3s5-JAC2a</strain>
    </source>
</reference>
<feature type="transmembrane region" description="Helical" evidence="1">
    <location>
        <begin position="126"/>
        <end position="143"/>
    </location>
</feature>
<protein>
    <submittedName>
        <fullName evidence="2">Uncharacterized protein</fullName>
    </submittedName>
</protein>